<gene>
    <name evidence="4" type="ORF">GCM10009545_00970</name>
    <name evidence="5" type="ORF">GCM10011581_26870</name>
</gene>
<evidence type="ECO:0000313" key="4">
    <source>
        <dbReference type="EMBL" id="GAA0503153.1"/>
    </source>
</evidence>
<dbReference type="EMBL" id="BMMT01000008">
    <property type="protein sequence ID" value="GGI88366.1"/>
    <property type="molecule type" value="Genomic_DNA"/>
</dbReference>
<dbReference type="Pfam" id="PF00498">
    <property type="entry name" value="FHA"/>
    <property type="match status" value="1"/>
</dbReference>
<reference evidence="5 6" key="1">
    <citation type="journal article" date="2014" name="Int. J. Syst. Evol. Microbiol.">
        <title>Complete genome sequence of Corynebacterium casei LMG S-19264T (=DSM 44701T), isolated from a smear-ripened cheese.</title>
        <authorList>
            <consortium name="US DOE Joint Genome Institute (JGI-PGF)"/>
            <person name="Walter F."/>
            <person name="Albersmeier A."/>
            <person name="Kalinowski J."/>
            <person name="Ruckert C."/>
        </authorList>
    </citation>
    <scope>NUCLEOTIDE SEQUENCE [LARGE SCALE GENOMIC DNA]</scope>
    <source>
        <strain evidence="5 6">CGMCC 4.7206</strain>
    </source>
</reference>
<keyword evidence="7" id="KW-1185">Reference proteome</keyword>
<dbReference type="Proteomes" id="UP001500220">
    <property type="component" value="Unassembled WGS sequence"/>
</dbReference>
<feature type="region of interest" description="Disordered" evidence="2">
    <location>
        <begin position="1"/>
        <end position="66"/>
    </location>
</feature>
<comment type="caution">
    <text evidence="5">The sequence shown here is derived from an EMBL/GenBank/DDBJ whole genome shotgun (WGS) entry which is preliminary data.</text>
</comment>
<dbReference type="Proteomes" id="UP000597989">
    <property type="component" value="Unassembled WGS sequence"/>
</dbReference>
<dbReference type="InterPro" id="IPR000253">
    <property type="entry name" value="FHA_dom"/>
</dbReference>
<dbReference type="SMART" id="SM00240">
    <property type="entry name" value="FHA"/>
    <property type="match status" value="1"/>
</dbReference>
<dbReference type="Gene3D" id="2.60.200.20">
    <property type="match status" value="1"/>
</dbReference>
<reference evidence="4 7" key="2">
    <citation type="journal article" date="2019" name="Int. J. Syst. Evol. Microbiol.">
        <title>The Global Catalogue of Microorganisms (GCM) 10K type strain sequencing project: providing services to taxonomists for standard genome sequencing and annotation.</title>
        <authorList>
            <consortium name="The Broad Institute Genomics Platform"/>
            <consortium name="The Broad Institute Genome Sequencing Center for Infectious Disease"/>
            <person name="Wu L."/>
            <person name="Ma J."/>
        </authorList>
    </citation>
    <scope>NUCLEOTIDE SEQUENCE [LARGE SCALE GENOMIC DNA]</scope>
    <source>
        <strain evidence="4 7">JCM 10664</strain>
    </source>
</reference>
<name>A0A917JY22_9PSEU</name>
<evidence type="ECO:0000256" key="2">
    <source>
        <dbReference type="SAM" id="MobiDB-lite"/>
    </source>
</evidence>
<keyword evidence="1" id="KW-0597">Phosphoprotein</keyword>
<protein>
    <recommendedName>
        <fullName evidence="3">FHA domain-containing protein</fullName>
    </recommendedName>
</protein>
<dbReference type="AlphaFoldDB" id="A0A917JY22"/>
<evidence type="ECO:0000313" key="5">
    <source>
        <dbReference type="EMBL" id="GGI88366.1"/>
    </source>
</evidence>
<dbReference type="InterPro" id="IPR008984">
    <property type="entry name" value="SMAD_FHA_dom_sf"/>
</dbReference>
<dbReference type="PROSITE" id="PS50006">
    <property type="entry name" value="FHA_DOMAIN"/>
    <property type="match status" value="1"/>
</dbReference>
<feature type="compositionally biased region" description="Low complexity" evidence="2">
    <location>
        <begin position="28"/>
        <end position="48"/>
    </location>
</feature>
<organism evidence="5 6">
    <name type="scientific">Saccharopolyspora thermophila</name>
    <dbReference type="NCBI Taxonomy" id="89367"/>
    <lineage>
        <taxon>Bacteria</taxon>
        <taxon>Bacillati</taxon>
        <taxon>Actinomycetota</taxon>
        <taxon>Actinomycetes</taxon>
        <taxon>Pseudonocardiales</taxon>
        <taxon>Pseudonocardiaceae</taxon>
        <taxon>Saccharopolyspora</taxon>
    </lineage>
</organism>
<feature type="domain" description="FHA" evidence="3">
    <location>
        <begin position="68"/>
        <end position="117"/>
    </location>
</feature>
<accession>A0A917JY22</accession>
<dbReference type="CDD" id="cd00060">
    <property type="entry name" value="FHA"/>
    <property type="match status" value="1"/>
</dbReference>
<reference evidence="4" key="4">
    <citation type="submission" date="2023-12" db="EMBL/GenBank/DDBJ databases">
        <authorList>
            <person name="Sun Q."/>
            <person name="Inoue M."/>
        </authorList>
    </citation>
    <scope>NUCLEOTIDE SEQUENCE</scope>
    <source>
        <strain evidence="4">JCM 10664</strain>
    </source>
</reference>
<dbReference type="PANTHER" id="PTHR23308">
    <property type="entry name" value="NUCLEAR INHIBITOR OF PROTEIN PHOSPHATASE-1"/>
    <property type="match status" value="1"/>
</dbReference>
<evidence type="ECO:0000313" key="7">
    <source>
        <dbReference type="Proteomes" id="UP001500220"/>
    </source>
</evidence>
<proteinExistence type="predicted"/>
<reference evidence="5" key="3">
    <citation type="submission" date="2020-09" db="EMBL/GenBank/DDBJ databases">
        <authorList>
            <person name="Sun Q."/>
            <person name="Zhou Y."/>
        </authorList>
    </citation>
    <scope>NUCLEOTIDE SEQUENCE</scope>
    <source>
        <strain evidence="5">CGMCC 4.7206</strain>
    </source>
</reference>
<evidence type="ECO:0000313" key="6">
    <source>
        <dbReference type="Proteomes" id="UP000597989"/>
    </source>
</evidence>
<dbReference type="InterPro" id="IPR050923">
    <property type="entry name" value="Cell_Proc_Reg/RNA_Proc"/>
</dbReference>
<dbReference type="RefSeq" id="WP_188987678.1">
    <property type="nucleotide sequence ID" value="NZ_BAAAHC010000001.1"/>
</dbReference>
<evidence type="ECO:0000256" key="1">
    <source>
        <dbReference type="ARBA" id="ARBA00022553"/>
    </source>
</evidence>
<sequence>MQQNHTGPPRSGQYTPARADHTRPWIEPPAAEADQPGAPAAPGPARQPELVITQGPGTGRRFPVTAPATIGRGRECDIVLDDPTVSRRHAAIQHDGDHYVVTDAESLNGTYLNRHPIDYARMSDGDELWIGRFHLRFHAAR</sequence>
<dbReference type="SUPFAM" id="SSF49879">
    <property type="entry name" value="SMAD/FHA domain"/>
    <property type="match status" value="1"/>
</dbReference>
<dbReference type="EMBL" id="BAAAHC010000001">
    <property type="protein sequence ID" value="GAA0503153.1"/>
    <property type="molecule type" value="Genomic_DNA"/>
</dbReference>
<evidence type="ECO:0000259" key="3">
    <source>
        <dbReference type="PROSITE" id="PS50006"/>
    </source>
</evidence>